<accession>A0AAV8RC02</accession>
<dbReference type="AlphaFoldDB" id="A0AAV8RC02"/>
<organism evidence="1 2">
    <name type="scientific">Ensete ventricosum</name>
    <name type="common">Abyssinian banana</name>
    <name type="synonym">Musa ensete</name>
    <dbReference type="NCBI Taxonomy" id="4639"/>
    <lineage>
        <taxon>Eukaryota</taxon>
        <taxon>Viridiplantae</taxon>
        <taxon>Streptophyta</taxon>
        <taxon>Embryophyta</taxon>
        <taxon>Tracheophyta</taxon>
        <taxon>Spermatophyta</taxon>
        <taxon>Magnoliopsida</taxon>
        <taxon>Liliopsida</taxon>
        <taxon>Zingiberales</taxon>
        <taxon>Musaceae</taxon>
        <taxon>Ensete</taxon>
    </lineage>
</organism>
<proteinExistence type="predicted"/>
<dbReference type="Proteomes" id="UP001222027">
    <property type="component" value="Unassembled WGS sequence"/>
</dbReference>
<sequence length="86" mass="9274">MLIMQQSFQGSEFLKPGPGDLGVRDCLIHAAAGEVGRGCVPSTKEHASLATKVLIVSITLRAPTMATRIRAVCHNLQEMCLHHLPI</sequence>
<reference evidence="1 2" key="1">
    <citation type="submission" date="2022-12" db="EMBL/GenBank/DDBJ databases">
        <title>Chromosome-scale assembly of the Ensete ventricosum genome.</title>
        <authorList>
            <person name="Dussert Y."/>
            <person name="Stocks J."/>
            <person name="Wendawek A."/>
            <person name="Woldeyes F."/>
            <person name="Nichols R.A."/>
            <person name="Borrell J.S."/>
        </authorList>
    </citation>
    <scope>NUCLEOTIDE SEQUENCE [LARGE SCALE GENOMIC DNA]</scope>
    <source>
        <strain evidence="2">cv. Maze</strain>
        <tissue evidence="1">Seeds</tissue>
    </source>
</reference>
<comment type="caution">
    <text evidence="1">The sequence shown here is derived from an EMBL/GenBank/DDBJ whole genome shotgun (WGS) entry which is preliminary data.</text>
</comment>
<dbReference type="EMBL" id="JAQQAF010000003">
    <property type="protein sequence ID" value="KAJ8499290.1"/>
    <property type="molecule type" value="Genomic_DNA"/>
</dbReference>
<evidence type="ECO:0000313" key="1">
    <source>
        <dbReference type="EMBL" id="KAJ8499290.1"/>
    </source>
</evidence>
<protein>
    <submittedName>
        <fullName evidence="1">Uncharacterized protein</fullName>
    </submittedName>
</protein>
<name>A0AAV8RC02_ENSVE</name>
<gene>
    <name evidence="1" type="ORF">OPV22_009842</name>
</gene>
<evidence type="ECO:0000313" key="2">
    <source>
        <dbReference type="Proteomes" id="UP001222027"/>
    </source>
</evidence>
<keyword evidence="2" id="KW-1185">Reference proteome</keyword>